<protein>
    <submittedName>
        <fullName evidence="2">GDSL-like Lipase/Acylhydrolase</fullName>
    </submittedName>
</protein>
<reference evidence="2 3" key="2">
    <citation type="journal article" date="2023" name="ChemBioChem">
        <title>Acyltransferase Domain Exchange between Two Independent Type I Polyketide Synthases in the Same Producer Strain of Macrolide Antibiotics.</title>
        <authorList>
            <person name="Kudo F."/>
            <person name="Kishikawa K."/>
            <person name="Tsuboi K."/>
            <person name="Kido T."/>
            <person name="Usui T."/>
            <person name="Hashimoto J."/>
            <person name="Shin-Ya K."/>
            <person name="Miyanaga A."/>
            <person name="Eguchi T."/>
        </authorList>
    </citation>
    <scope>NUCLEOTIDE SEQUENCE [LARGE SCALE GENOMIC DNA]</scope>
    <source>
        <strain evidence="2 3">A-8890</strain>
    </source>
</reference>
<feature type="domain" description="SGNH hydrolase-type esterase" evidence="1">
    <location>
        <begin position="10"/>
        <end position="144"/>
    </location>
</feature>
<organism evidence="2 3">
    <name type="scientific">Streptomyces graminofaciens</name>
    <dbReference type="NCBI Taxonomy" id="68212"/>
    <lineage>
        <taxon>Bacteria</taxon>
        <taxon>Bacillati</taxon>
        <taxon>Actinomycetota</taxon>
        <taxon>Actinomycetes</taxon>
        <taxon>Kitasatosporales</taxon>
        <taxon>Streptomycetaceae</taxon>
        <taxon>Streptomyces</taxon>
    </lineage>
</organism>
<dbReference type="Proteomes" id="UP001321542">
    <property type="component" value="Chromosome"/>
</dbReference>
<dbReference type="InterPro" id="IPR036514">
    <property type="entry name" value="SGNH_hydro_sf"/>
</dbReference>
<evidence type="ECO:0000259" key="1">
    <source>
        <dbReference type="Pfam" id="PF13472"/>
    </source>
</evidence>
<dbReference type="InterPro" id="IPR053140">
    <property type="entry name" value="GDSL_Rv0518-like"/>
</dbReference>
<evidence type="ECO:0000313" key="3">
    <source>
        <dbReference type="Proteomes" id="UP001321542"/>
    </source>
</evidence>
<sequence>MVTDRYPGDGVSTDTGGVSALHRLDRDVLAQTSARTAVVFQGVNDVRWGATADQVVAGLREIAARGHERGLRMLVATIAPCEGESRCTAAADAQRVAVNEWIRGAEDFDGVLDFDAVLRDPERPARMLPAYDSGDHLHPGDAGLAALAESVDLSLLR</sequence>
<dbReference type="PANTHER" id="PTHR43784">
    <property type="entry name" value="GDSL-LIKE LIPASE/ACYLHYDROLASE, PUTATIVE (AFU_ORTHOLOGUE AFUA_2G00820)-RELATED"/>
    <property type="match status" value="1"/>
</dbReference>
<keyword evidence="3" id="KW-1185">Reference proteome</keyword>
<name>A0ABN5VEV2_9ACTN</name>
<gene>
    <name evidence="2" type="ORF">SGFS_030710</name>
</gene>
<evidence type="ECO:0000313" key="2">
    <source>
        <dbReference type="EMBL" id="BBC31777.1"/>
    </source>
</evidence>
<dbReference type="SUPFAM" id="SSF52266">
    <property type="entry name" value="SGNH hydrolase"/>
    <property type="match status" value="1"/>
</dbReference>
<reference evidence="2 3" key="1">
    <citation type="journal article" date="2010" name="ChemBioChem">
        <title>Cloning and characterization of the biosynthetic gene cluster of 16-membered macrolide antibiotic FD-891: involvement of a dual functional cytochrome P450 monooxygenase catalyzing epoxidation and hydroxylation.</title>
        <authorList>
            <person name="Kudo F."/>
            <person name="Motegi A."/>
            <person name="Mizoue K."/>
            <person name="Eguchi T."/>
        </authorList>
    </citation>
    <scope>NUCLEOTIDE SEQUENCE [LARGE SCALE GENOMIC DNA]</scope>
    <source>
        <strain evidence="2 3">A-8890</strain>
    </source>
</reference>
<dbReference type="Gene3D" id="3.40.50.1110">
    <property type="entry name" value="SGNH hydrolase"/>
    <property type="match status" value="1"/>
</dbReference>
<dbReference type="EMBL" id="AP018448">
    <property type="protein sequence ID" value="BBC31777.1"/>
    <property type="molecule type" value="Genomic_DNA"/>
</dbReference>
<proteinExistence type="predicted"/>
<dbReference type="InterPro" id="IPR013830">
    <property type="entry name" value="SGNH_hydro"/>
</dbReference>
<dbReference type="Pfam" id="PF13472">
    <property type="entry name" value="Lipase_GDSL_2"/>
    <property type="match status" value="1"/>
</dbReference>
<accession>A0ABN5VEV2</accession>
<dbReference type="PANTHER" id="PTHR43784:SF2">
    <property type="entry name" value="GDSL-LIKE LIPASE_ACYLHYDROLASE, PUTATIVE (AFU_ORTHOLOGUE AFUA_2G00820)-RELATED"/>
    <property type="match status" value="1"/>
</dbReference>